<dbReference type="PANTHER" id="PTHR34587">
    <property type="entry name" value="VWFA DOMAIN-CONTAINING PROTEIN"/>
    <property type="match status" value="1"/>
</dbReference>
<evidence type="ECO:0000313" key="2">
    <source>
        <dbReference type="Proteomes" id="UP001164286"/>
    </source>
</evidence>
<organism evidence="1 2">
    <name type="scientific">Dioszegia hungarica</name>
    <dbReference type="NCBI Taxonomy" id="4972"/>
    <lineage>
        <taxon>Eukaryota</taxon>
        <taxon>Fungi</taxon>
        <taxon>Dikarya</taxon>
        <taxon>Basidiomycota</taxon>
        <taxon>Agaricomycotina</taxon>
        <taxon>Tremellomycetes</taxon>
        <taxon>Tremellales</taxon>
        <taxon>Bulleribasidiaceae</taxon>
        <taxon>Dioszegia</taxon>
    </lineage>
</organism>
<accession>A0AA38HAY8</accession>
<dbReference type="PANTHER" id="PTHR34587:SF2">
    <property type="entry name" value="G-PROTEIN COUPLED RECEPTORS FAMILY 1 PROFILE DOMAIN-CONTAINING PROTEIN"/>
    <property type="match status" value="1"/>
</dbReference>
<evidence type="ECO:0000313" key="1">
    <source>
        <dbReference type="EMBL" id="KAI9635846.1"/>
    </source>
</evidence>
<name>A0AA38HAY8_9TREE</name>
<gene>
    <name evidence="1" type="ORF">MKK02DRAFT_26481</name>
</gene>
<dbReference type="GeneID" id="77726405"/>
<sequence length="188" mass="19788">ALAGQVQSATSDGNFINFCTGKTLTNGKQVKGGSCNPIPIGDIPNTQNMVTAVFESPANFAKIPAKQDFTIALRTQGLIMGSFVDPQADYYAAPQQLQGGKIVGHAHVVIQKMDSISSAKLLDPNTFTFFKGFDFADVNGLSSLPVAGGLAAGAYRMCTIMSASNHQSVIMPVAQRGAENTCSYFTAE</sequence>
<protein>
    <submittedName>
        <fullName evidence="1">Uncharacterized protein</fullName>
    </submittedName>
</protein>
<dbReference type="EMBL" id="JAKWFO010000005">
    <property type="protein sequence ID" value="KAI9635846.1"/>
    <property type="molecule type" value="Genomic_DNA"/>
</dbReference>
<proteinExistence type="predicted"/>
<dbReference type="Proteomes" id="UP001164286">
    <property type="component" value="Unassembled WGS sequence"/>
</dbReference>
<keyword evidence="2" id="KW-1185">Reference proteome</keyword>
<dbReference type="InterPro" id="IPR053216">
    <property type="entry name" value="Appressorial_penetr-assoc"/>
</dbReference>
<reference evidence="1" key="1">
    <citation type="journal article" date="2022" name="G3 (Bethesda)">
        <title>High quality genome of the basidiomycete yeast Dioszegia hungarica PDD-24b-2 isolated from cloud water.</title>
        <authorList>
            <person name="Jarrige D."/>
            <person name="Haridas S."/>
            <person name="Bleykasten-Grosshans C."/>
            <person name="Joly M."/>
            <person name="Nadalig T."/>
            <person name="Sancelme M."/>
            <person name="Vuilleumier S."/>
            <person name="Grigoriev I.V."/>
            <person name="Amato P."/>
            <person name="Bringel F."/>
        </authorList>
    </citation>
    <scope>NUCLEOTIDE SEQUENCE</scope>
    <source>
        <strain evidence="1">PDD-24b-2</strain>
    </source>
</reference>
<comment type="caution">
    <text evidence="1">The sequence shown here is derived from an EMBL/GenBank/DDBJ whole genome shotgun (WGS) entry which is preliminary data.</text>
</comment>
<dbReference type="AlphaFoldDB" id="A0AA38HAY8"/>
<feature type="non-terminal residue" evidence="1">
    <location>
        <position position="188"/>
    </location>
</feature>
<dbReference type="RefSeq" id="XP_052945623.1">
    <property type="nucleotide sequence ID" value="XM_053087204.1"/>
</dbReference>